<keyword evidence="2" id="KW-0547">Nucleotide-binding</keyword>
<name>F0VCW9_NEOCL</name>
<dbReference type="GO" id="GO:1990131">
    <property type="term" value="C:Gtr1-Gtr2 GTPase complex"/>
    <property type="evidence" value="ECO:0007669"/>
    <property type="project" value="TreeGrafter"/>
</dbReference>
<dbReference type="Gene3D" id="3.30.450.190">
    <property type="match status" value="1"/>
</dbReference>
<feature type="region of interest" description="Disordered" evidence="4">
    <location>
        <begin position="328"/>
        <end position="351"/>
    </location>
</feature>
<dbReference type="AlphaFoldDB" id="F0VCW9"/>
<dbReference type="EMBL" id="FR823386">
    <property type="protein sequence ID" value="CBZ51484.1"/>
    <property type="molecule type" value="Genomic_DNA"/>
</dbReference>
<dbReference type="GO" id="GO:0005764">
    <property type="term" value="C:lysosome"/>
    <property type="evidence" value="ECO:0007669"/>
    <property type="project" value="TreeGrafter"/>
</dbReference>
<feature type="compositionally biased region" description="Basic and acidic residues" evidence="4">
    <location>
        <begin position="337"/>
        <end position="348"/>
    </location>
</feature>
<feature type="compositionally biased region" description="Basic and acidic residues" evidence="4">
    <location>
        <begin position="534"/>
        <end position="557"/>
    </location>
</feature>
<evidence type="ECO:0000313" key="5">
    <source>
        <dbReference type="EMBL" id="CBZ51484.1"/>
    </source>
</evidence>
<gene>
    <name evidence="6" type="ORF">BN1204_012780</name>
    <name evidence="5" type="ORF">NCLIV_012780</name>
</gene>
<feature type="compositionally biased region" description="Basic and acidic residues" evidence="4">
    <location>
        <begin position="565"/>
        <end position="583"/>
    </location>
</feature>
<dbReference type="Pfam" id="PF04670">
    <property type="entry name" value="Gtr1_RagA"/>
    <property type="match status" value="2"/>
</dbReference>
<evidence type="ECO:0000313" key="6">
    <source>
        <dbReference type="EMBL" id="CEL65434.1"/>
    </source>
</evidence>
<dbReference type="GO" id="GO:0010507">
    <property type="term" value="P:negative regulation of autophagy"/>
    <property type="evidence" value="ECO:0007669"/>
    <property type="project" value="TreeGrafter"/>
</dbReference>
<proteinExistence type="inferred from homology"/>
<dbReference type="OMA" id="FVEIFLH"/>
<evidence type="ECO:0000313" key="7">
    <source>
        <dbReference type="Proteomes" id="UP000007494"/>
    </source>
</evidence>
<organism evidence="5 7">
    <name type="scientific">Neospora caninum (strain Liverpool)</name>
    <dbReference type="NCBI Taxonomy" id="572307"/>
    <lineage>
        <taxon>Eukaryota</taxon>
        <taxon>Sar</taxon>
        <taxon>Alveolata</taxon>
        <taxon>Apicomplexa</taxon>
        <taxon>Conoidasida</taxon>
        <taxon>Coccidia</taxon>
        <taxon>Eucoccidiorida</taxon>
        <taxon>Eimeriorina</taxon>
        <taxon>Sarcocystidae</taxon>
        <taxon>Neospora</taxon>
    </lineage>
</organism>
<keyword evidence="7" id="KW-1185">Reference proteome</keyword>
<dbReference type="InterPro" id="IPR006762">
    <property type="entry name" value="Gtr1_RagA"/>
</dbReference>
<dbReference type="InterPro" id="IPR027417">
    <property type="entry name" value="P-loop_NTPase"/>
</dbReference>
<feature type="region of interest" description="Disordered" evidence="4">
    <location>
        <begin position="23"/>
        <end position="53"/>
    </location>
</feature>
<dbReference type="RefSeq" id="XP_003881517.1">
    <property type="nucleotide sequence ID" value="XM_003881468.1"/>
</dbReference>
<reference evidence="6" key="4">
    <citation type="journal article" date="2015" name="PLoS ONE">
        <title>Comprehensive Evaluation of Toxoplasma gondii VEG and Neospora caninum LIV Genomes with Tachyzoite Stage Transcriptome and Proteome Defines Novel Transcript Features.</title>
        <authorList>
            <person name="Ramaprasad A."/>
            <person name="Mourier T."/>
            <person name="Naeem R."/>
            <person name="Malas T.B."/>
            <person name="Moussa E."/>
            <person name="Panigrahi A."/>
            <person name="Vermont S.J."/>
            <person name="Otto T.D."/>
            <person name="Wastling J."/>
            <person name="Pain A."/>
        </authorList>
    </citation>
    <scope>NUCLEOTIDE SEQUENCE</scope>
    <source>
        <strain evidence="6">Liverpool</strain>
    </source>
</reference>
<comment type="similarity">
    <text evidence="1">Belongs to the GTR/RAG GTP-binding protein family.</text>
</comment>
<reference evidence="7" key="3">
    <citation type="journal article" date="2012" name="PLoS Pathog.">
        <title>Comparative genomics of the apicomplexan parasites Toxoplasma gondii and Neospora caninum: Coccidia differing in host range and transmission strategy.</title>
        <authorList>
            <person name="Reid A.J."/>
            <person name="Vermont S.J."/>
            <person name="Cotton J.A."/>
            <person name="Harris D."/>
            <person name="Hill-Cawthorne G.A."/>
            <person name="Konen-Waisman S."/>
            <person name="Latham S.M."/>
            <person name="Mourier T."/>
            <person name="Norton R."/>
            <person name="Quail M.A."/>
            <person name="Sanders M."/>
            <person name="Shanmugam D."/>
            <person name="Sohal A."/>
            <person name="Wasmuth J.D."/>
            <person name="Brunk B."/>
            <person name="Grigg M.E."/>
            <person name="Howard J.C."/>
            <person name="Parkinson J."/>
            <person name="Roos D.S."/>
            <person name="Trees A.J."/>
            <person name="Berriman M."/>
            <person name="Pain A."/>
            <person name="Wastling J.M."/>
        </authorList>
    </citation>
    <scope>NUCLEOTIDE SEQUENCE [LARGE SCALE GENOMIC DNA]</scope>
    <source>
        <strain evidence="7">Liverpool</strain>
    </source>
</reference>
<dbReference type="eggNOG" id="KOG3887">
    <property type="taxonomic scope" value="Eukaryota"/>
</dbReference>
<dbReference type="GO" id="GO:0005634">
    <property type="term" value="C:nucleus"/>
    <property type="evidence" value="ECO:0007669"/>
    <property type="project" value="TreeGrafter"/>
</dbReference>
<evidence type="ECO:0000256" key="4">
    <source>
        <dbReference type="SAM" id="MobiDB-lite"/>
    </source>
</evidence>
<keyword evidence="3" id="KW-0342">GTP-binding</keyword>
<dbReference type="GO" id="GO:0005525">
    <property type="term" value="F:GTP binding"/>
    <property type="evidence" value="ECO:0007669"/>
    <property type="project" value="UniProtKB-KW"/>
</dbReference>
<accession>F0VCW9</accession>
<reference evidence="5" key="2">
    <citation type="submission" date="2011-03" db="EMBL/GenBank/DDBJ databases">
        <title>Comparative genomics and transcriptomics of Neospora caninum and Toxoplasma gondii.</title>
        <authorList>
            <person name="Reid A.J."/>
            <person name="Sohal A."/>
            <person name="Harris D."/>
            <person name="Quail M."/>
            <person name="Sanders M."/>
            <person name="Berriman M."/>
            <person name="Wastling J.M."/>
            <person name="Pain A."/>
        </authorList>
    </citation>
    <scope>NUCLEOTIDE SEQUENCE</scope>
    <source>
        <strain evidence="5">Liverpool</strain>
    </source>
</reference>
<dbReference type="OrthoDB" id="26136at2759"/>
<dbReference type="GeneID" id="13440483"/>
<dbReference type="SUPFAM" id="SSF52540">
    <property type="entry name" value="P-loop containing nucleoside triphosphate hydrolases"/>
    <property type="match status" value="1"/>
</dbReference>
<dbReference type="EMBL" id="LN714479">
    <property type="protein sequence ID" value="CEL65434.1"/>
    <property type="molecule type" value="Genomic_DNA"/>
</dbReference>
<dbReference type="GO" id="GO:0003924">
    <property type="term" value="F:GTPase activity"/>
    <property type="evidence" value="ECO:0007669"/>
    <property type="project" value="TreeGrafter"/>
</dbReference>
<feature type="region of interest" description="Disordered" evidence="4">
    <location>
        <begin position="456"/>
        <end position="590"/>
    </location>
</feature>
<evidence type="ECO:0000256" key="2">
    <source>
        <dbReference type="ARBA" id="ARBA00022741"/>
    </source>
</evidence>
<dbReference type="VEuPathDB" id="ToxoDB:NCLIV_012780"/>
<protein>
    <recommendedName>
        <fullName evidence="8">Gtr1/RagA G protein conserved region domain-containing protein</fullName>
    </recommendedName>
</protein>
<dbReference type="Gene3D" id="3.40.50.300">
    <property type="entry name" value="P-loop containing nucleotide triphosphate hydrolases"/>
    <property type="match status" value="2"/>
</dbReference>
<feature type="compositionally biased region" description="Low complexity" evidence="4">
    <location>
        <begin position="36"/>
        <end position="53"/>
    </location>
</feature>
<sequence>MRERRSLTRFSLASRFLETTASLSPEETGVSRPAESSSSAAPLAALASSDSSSSDSAPSDSSAFSFLPSASFSSHFAAAPLKSLDRLFVNKLDKLRFLDETTPNLVIAGLPRSGKSSIARVVFQRVPPHKTLNYGGKHQKAEVISAHSGSLLDFVVTVLPGSFVLEAVQLGAVATASPLATAPSGVLRGSSSASIYPHPISDFISTKASFTSFPASSLSLAGTDFEEEDAGWDELLRRADCLVFVFDIQSETLQTDVSQTTAFLKQVWRINPALFVEIFLHKAEADVSGSEDLSPGPAAREVESRLRVQLLNAVADEKLGVIEEEKEPPVSLYEGTQEERGNNERAADEALPESSAPPRFCVTNTCIYDASIFQACSRAVQRLFHHSEMCRELLARLCRLCRLEKALLFDAQLKLCLAGDAAAVDPRTFELAAEIVELGGDLKAIYAAEKRGSVKERARRLAQSRARPGGKHAEESEEGEQGQREGEENGGETPEGGEPQQGEGREREEGEGKREEGDGDRGETQEGVKPQQGEGREREEGEGKREEGEGDKGETQEGVKPQQGEGREREEEERMVSDADRGFRGSFGSRTDFPCKQSEVGFLVEEEKRVESLDSSASVGARIKSEETYLVHLTSGKLFLVFAIDEALRVACVVREDHFDRPHLVEWNLRVLRHALLHLGALEKEAHSLAVVLSKSHFATAKSRAKPSF</sequence>
<dbReference type="GO" id="GO:0009267">
    <property type="term" value="P:cellular response to starvation"/>
    <property type="evidence" value="ECO:0007669"/>
    <property type="project" value="TreeGrafter"/>
</dbReference>
<dbReference type="PANTHER" id="PTHR11259">
    <property type="entry name" value="RAS-RELATED GTP BINDING RAG/GTR YEAST"/>
    <property type="match status" value="1"/>
</dbReference>
<evidence type="ECO:0000256" key="3">
    <source>
        <dbReference type="ARBA" id="ARBA00023134"/>
    </source>
</evidence>
<dbReference type="GO" id="GO:1904263">
    <property type="term" value="P:positive regulation of TORC1 signaling"/>
    <property type="evidence" value="ECO:0007669"/>
    <property type="project" value="TreeGrafter"/>
</dbReference>
<dbReference type="Proteomes" id="UP000007494">
    <property type="component" value="Chromosome V"/>
</dbReference>
<evidence type="ECO:0000256" key="1">
    <source>
        <dbReference type="ARBA" id="ARBA00007756"/>
    </source>
</evidence>
<dbReference type="PANTHER" id="PTHR11259:SF2">
    <property type="entry name" value="GH16429P"/>
    <property type="match status" value="1"/>
</dbReference>
<reference evidence="5" key="1">
    <citation type="submission" date="2011-02" db="EMBL/GenBank/DDBJ databases">
        <authorList>
            <person name="Aslett M."/>
        </authorList>
    </citation>
    <scope>NUCLEOTIDE SEQUENCE</scope>
    <source>
        <strain evidence="5">Liverpool</strain>
    </source>
</reference>
<feature type="compositionally biased region" description="Basic and acidic residues" evidence="4">
    <location>
        <begin position="503"/>
        <end position="526"/>
    </location>
</feature>
<evidence type="ECO:0008006" key="8">
    <source>
        <dbReference type="Google" id="ProtNLM"/>
    </source>
</evidence>
<dbReference type="InParanoid" id="F0VCW9"/>